<dbReference type="InterPro" id="IPR011006">
    <property type="entry name" value="CheY-like_superfamily"/>
</dbReference>
<dbReference type="RefSeq" id="WP_320426992.1">
    <property type="nucleotide sequence ID" value="NZ_JAXCLA010000013.1"/>
</dbReference>
<gene>
    <name evidence="3" type="ORF">SNE35_31300</name>
</gene>
<feature type="domain" description="Response regulatory" evidence="2">
    <location>
        <begin position="6"/>
        <end position="116"/>
    </location>
</feature>
<reference evidence="3 4" key="1">
    <citation type="submission" date="2023-11" db="EMBL/GenBank/DDBJ databases">
        <title>Paucibacter sp. nov., isolated from fresh soil in Korea.</title>
        <authorList>
            <person name="Le N.T.T."/>
        </authorList>
    </citation>
    <scope>NUCLEOTIDE SEQUENCE [LARGE SCALE GENOMIC DNA]</scope>
    <source>
        <strain evidence="3 4">R3-3</strain>
    </source>
</reference>
<accession>A0ABU5DT83</accession>
<evidence type="ECO:0000313" key="4">
    <source>
        <dbReference type="Proteomes" id="UP001285263"/>
    </source>
</evidence>
<sequence length="120" mass="13120">MKTGRRIAVFEDDDAVAELVRRWLGDAGHLVEIDVSMEQIRDFDLVIADVSIPRAAQSLLDSLATPQAKIAILLISARFRKGQEGSIELANELGVQGVLPKPFTKRQLLAAVSQALSRRG</sequence>
<organism evidence="3 4">
    <name type="scientific">Roseateles agri</name>
    <dbReference type="NCBI Taxonomy" id="3098619"/>
    <lineage>
        <taxon>Bacteria</taxon>
        <taxon>Pseudomonadati</taxon>
        <taxon>Pseudomonadota</taxon>
        <taxon>Betaproteobacteria</taxon>
        <taxon>Burkholderiales</taxon>
        <taxon>Sphaerotilaceae</taxon>
        <taxon>Roseateles</taxon>
    </lineage>
</organism>
<dbReference type="InterPro" id="IPR001789">
    <property type="entry name" value="Sig_transdc_resp-reg_receiver"/>
</dbReference>
<evidence type="ECO:0000256" key="1">
    <source>
        <dbReference type="PROSITE-ProRule" id="PRU00169"/>
    </source>
</evidence>
<feature type="modified residue" description="4-aspartylphosphate" evidence="1">
    <location>
        <position position="49"/>
    </location>
</feature>
<dbReference type="EMBL" id="JAXCLA010000013">
    <property type="protein sequence ID" value="MDY0749025.1"/>
    <property type="molecule type" value="Genomic_DNA"/>
</dbReference>
<dbReference type="Gene3D" id="3.40.50.2300">
    <property type="match status" value="1"/>
</dbReference>
<dbReference type="PROSITE" id="PS50110">
    <property type="entry name" value="RESPONSE_REGULATORY"/>
    <property type="match status" value="1"/>
</dbReference>
<keyword evidence="4" id="KW-1185">Reference proteome</keyword>
<evidence type="ECO:0000313" key="3">
    <source>
        <dbReference type="EMBL" id="MDY0749025.1"/>
    </source>
</evidence>
<comment type="caution">
    <text evidence="3">The sequence shown here is derived from an EMBL/GenBank/DDBJ whole genome shotgun (WGS) entry which is preliminary data.</text>
</comment>
<name>A0ABU5DT83_9BURK</name>
<protein>
    <submittedName>
        <fullName evidence="3">Response regulator</fullName>
    </submittedName>
</protein>
<dbReference type="SUPFAM" id="SSF52172">
    <property type="entry name" value="CheY-like"/>
    <property type="match status" value="1"/>
</dbReference>
<evidence type="ECO:0000259" key="2">
    <source>
        <dbReference type="PROSITE" id="PS50110"/>
    </source>
</evidence>
<proteinExistence type="predicted"/>
<keyword evidence="1" id="KW-0597">Phosphoprotein</keyword>
<dbReference type="Proteomes" id="UP001285263">
    <property type="component" value="Unassembled WGS sequence"/>
</dbReference>
<dbReference type="SMART" id="SM00448">
    <property type="entry name" value="REC"/>
    <property type="match status" value="1"/>
</dbReference>